<reference evidence="1" key="2">
    <citation type="journal article" date="2015" name="Data Brief">
        <title>Shoot transcriptome of the giant reed, Arundo donax.</title>
        <authorList>
            <person name="Barrero R.A."/>
            <person name="Guerrero F.D."/>
            <person name="Moolhuijzen P."/>
            <person name="Goolsby J.A."/>
            <person name="Tidwell J."/>
            <person name="Bellgard S.E."/>
            <person name="Bellgard M.I."/>
        </authorList>
    </citation>
    <scope>NUCLEOTIDE SEQUENCE</scope>
    <source>
        <tissue evidence="1">Shoot tissue taken approximately 20 cm above the soil surface</tissue>
    </source>
</reference>
<reference evidence="1" key="1">
    <citation type="submission" date="2014-09" db="EMBL/GenBank/DDBJ databases">
        <authorList>
            <person name="Magalhaes I.L.F."/>
            <person name="Oliveira U."/>
            <person name="Santos F.R."/>
            <person name="Vidigal T.H.D.A."/>
            <person name="Brescovit A.D."/>
            <person name="Santos A.J."/>
        </authorList>
    </citation>
    <scope>NUCLEOTIDE SEQUENCE</scope>
    <source>
        <tissue evidence="1">Shoot tissue taken approximately 20 cm above the soil surface</tissue>
    </source>
</reference>
<dbReference type="InterPro" id="IPR036259">
    <property type="entry name" value="MFS_trans_sf"/>
</dbReference>
<accession>A0A0A9FJS7</accession>
<protein>
    <recommendedName>
        <fullName evidence="2">Major facilitator superfamily (MFS) profile domain-containing protein</fullName>
    </recommendedName>
</protein>
<dbReference type="EMBL" id="GBRH01184626">
    <property type="protein sequence ID" value="JAE13270.1"/>
    <property type="molecule type" value="Transcribed_RNA"/>
</dbReference>
<evidence type="ECO:0000313" key="1">
    <source>
        <dbReference type="EMBL" id="JAE13270.1"/>
    </source>
</evidence>
<proteinExistence type="predicted"/>
<organism evidence="1">
    <name type="scientific">Arundo donax</name>
    <name type="common">Giant reed</name>
    <name type="synonym">Donax arundinaceus</name>
    <dbReference type="NCBI Taxonomy" id="35708"/>
    <lineage>
        <taxon>Eukaryota</taxon>
        <taxon>Viridiplantae</taxon>
        <taxon>Streptophyta</taxon>
        <taxon>Embryophyta</taxon>
        <taxon>Tracheophyta</taxon>
        <taxon>Spermatophyta</taxon>
        <taxon>Magnoliopsida</taxon>
        <taxon>Liliopsida</taxon>
        <taxon>Poales</taxon>
        <taxon>Poaceae</taxon>
        <taxon>PACMAD clade</taxon>
        <taxon>Arundinoideae</taxon>
        <taxon>Arundineae</taxon>
        <taxon>Arundo</taxon>
    </lineage>
</organism>
<dbReference type="SUPFAM" id="SSF103473">
    <property type="entry name" value="MFS general substrate transporter"/>
    <property type="match status" value="1"/>
</dbReference>
<evidence type="ECO:0008006" key="2">
    <source>
        <dbReference type="Google" id="ProtNLM"/>
    </source>
</evidence>
<sequence length="88" mass="9408">MMTEFPALLVDRIGRKVSMGGMLLQCCAFLAPLSVHLGQGLVTILLFCARTCIMGSFAVLHVHTPEVCTKCHSSAVYAATFTSAVTCE</sequence>
<dbReference type="AlphaFoldDB" id="A0A0A9FJS7"/>
<name>A0A0A9FJS7_ARUDO</name>